<comment type="similarity">
    <text evidence="1">Belongs to the peptidase S28 family.</text>
</comment>
<dbReference type="InterPro" id="IPR042269">
    <property type="entry name" value="Ser_carbopepase_S28_SKS"/>
</dbReference>
<dbReference type="OrthoDB" id="1735038at2759"/>
<evidence type="ECO:0000256" key="3">
    <source>
        <dbReference type="ARBA" id="ARBA00022729"/>
    </source>
</evidence>
<dbReference type="OMA" id="QERWITQ"/>
<evidence type="ECO:0000313" key="9">
    <source>
        <dbReference type="WBParaSite" id="HCON_00093230-00001"/>
    </source>
</evidence>
<evidence type="ECO:0000256" key="2">
    <source>
        <dbReference type="ARBA" id="ARBA00022670"/>
    </source>
</evidence>
<evidence type="ECO:0000256" key="4">
    <source>
        <dbReference type="ARBA" id="ARBA00022801"/>
    </source>
</evidence>
<dbReference type="Pfam" id="PF05577">
    <property type="entry name" value="Peptidase_S28"/>
    <property type="match status" value="2"/>
</dbReference>
<protein>
    <submittedName>
        <fullName evidence="9">Serine protease K12H4.7</fullName>
    </submittedName>
</protein>
<dbReference type="GO" id="GO:0008239">
    <property type="term" value="F:dipeptidyl-peptidase activity"/>
    <property type="evidence" value="ECO:0007669"/>
    <property type="project" value="TreeGrafter"/>
</dbReference>
<dbReference type="PANTHER" id="PTHR11010:SF105">
    <property type="entry name" value="PEPTIDASE S28-RELATED"/>
    <property type="match status" value="1"/>
</dbReference>
<keyword evidence="3 7" id="KW-0732">Signal</keyword>
<dbReference type="PANTHER" id="PTHR11010">
    <property type="entry name" value="PROTEASE S28 PRO-X CARBOXYPEPTIDASE-RELATED"/>
    <property type="match status" value="1"/>
</dbReference>
<dbReference type="AlphaFoldDB" id="A0A7I4YH89"/>
<evidence type="ECO:0000256" key="1">
    <source>
        <dbReference type="ARBA" id="ARBA00011079"/>
    </source>
</evidence>
<evidence type="ECO:0000256" key="7">
    <source>
        <dbReference type="SAM" id="SignalP"/>
    </source>
</evidence>
<evidence type="ECO:0000313" key="8">
    <source>
        <dbReference type="Proteomes" id="UP000025227"/>
    </source>
</evidence>
<sequence length="1117" mass="127359">MAMASLLFLVLNVLQIWLVSSWMPILHLGDPTTRMKGVNLTMAGMNANDTQAAFKGFASQGGFSGREAYLKQKLDHFQENKEWSQRYFYNNRYHRKGGNVAFLMLGGTGVLDMEWVTDEKIPFVQFAKERGALMFALEHRFYGKSRPTEDLSVKNLQYLNSRQAIEDIATFIQTMNNKFKLNNPKWIGFGGSYAGSLALWARQKYPNMIAGAVGSSPLMEPRLDFWEASQLADEVYRKSNPKCAENIKIGFMQMMDMLGNETGRSQLSGLFKTEPRSLTPDLRNIQLFTSIQLNNFLSAVQYRGGPYMQNGTHSFNVESLCEMMNNDKFDQIRALERINSIRAIQSKYLSDMQENTPVDFDALMKYLVKKDFDEEGWASVDRATLWQRCTEFGSFPTTDGDTNNIFGSLVSIDFYVDLCRVFGEEFDAEYIEKAIEKTLELYGGADGYNGTNVVISNGGSDPWHLLSKLSSEDPTVVTYLTKGGSHCADMFPSEVRDVPDAERIAVKEIHQLIAQNIDSWISDIPSPFYLKKKEPEEYLVRQKVSVPTNRVPPSNVSKSRFKLSKRQPTRASTIQLSSKEESNNLQAVHLGRHSYGFIPNLDKLPDIPEEFESGYFTQPVDHFNNKNPATFDQRYFKNEQWAKPDGPIFLMIGGNSPIHPEWVLNENYTYLQWAKKFGATVYLLEHRYYGESDLLTTWDESTDITLKMNYLTYLSSLQMLHDVANFIENVDAENGKQGKWILFGGSYAGSLALWMRELFPDLVHGAIGSSAPLEAKMDFYEYYQVVEASIRNYSEDCAYSIAVGFEEIQDLMTTEDGRQALSIQFQFYPPWDDVSDVFEIDKQFFHWNLLEQIAAAVQYGVDHTGGNAHGHGIPELCHFMKGHENDTRTPFRKLADFSMYMTEFHTGAPFKYTFNSYKDFVASSFQAQFSKDRDEAAGRLWLWQRCREFGFHSTTDSGYSIFGNPLPLNFFTRLCSDVFGWKIEYSAKTNEQATLDTNKQYGGRYNYKATNVVMTHGSLDPWKALGKVKCEESDNCFMIEGAGHCAEMYPAQEEDSPQLTGTRSKIEKIIGEWVGQRNSNNADEERRPPNNMDNKFPFLVIGKNSGKHFDILDSAMP</sequence>
<keyword evidence="4" id="KW-0378">Hydrolase</keyword>
<accession>A0A7I4YH89</accession>
<dbReference type="Proteomes" id="UP000025227">
    <property type="component" value="Unplaced"/>
</dbReference>
<reference evidence="9" key="1">
    <citation type="submission" date="2020-12" db="UniProtKB">
        <authorList>
            <consortium name="WormBaseParasite"/>
        </authorList>
    </citation>
    <scope>IDENTIFICATION</scope>
    <source>
        <strain evidence="9">MHco3</strain>
    </source>
</reference>
<dbReference type="GO" id="GO:0070008">
    <property type="term" value="F:serine-type exopeptidase activity"/>
    <property type="evidence" value="ECO:0007669"/>
    <property type="project" value="InterPro"/>
</dbReference>
<dbReference type="GO" id="GO:0006508">
    <property type="term" value="P:proteolysis"/>
    <property type="evidence" value="ECO:0007669"/>
    <property type="project" value="UniProtKB-KW"/>
</dbReference>
<keyword evidence="8" id="KW-1185">Reference proteome</keyword>
<evidence type="ECO:0000256" key="6">
    <source>
        <dbReference type="SAM" id="MobiDB-lite"/>
    </source>
</evidence>
<proteinExistence type="inferred from homology"/>
<feature type="chain" id="PRO_5029583315" evidence="7">
    <location>
        <begin position="22"/>
        <end position="1117"/>
    </location>
</feature>
<dbReference type="Gene3D" id="1.20.120.980">
    <property type="entry name" value="Serine carboxypeptidase S28, SKS domain"/>
    <property type="match status" value="2"/>
</dbReference>
<dbReference type="InterPro" id="IPR029058">
    <property type="entry name" value="AB_hydrolase_fold"/>
</dbReference>
<dbReference type="InterPro" id="IPR008758">
    <property type="entry name" value="Peptidase_S28"/>
</dbReference>
<dbReference type="SUPFAM" id="SSF53474">
    <property type="entry name" value="alpha/beta-Hydrolases"/>
    <property type="match status" value="2"/>
</dbReference>
<evidence type="ECO:0000256" key="5">
    <source>
        <dbReference type="ARBA" id="ARBA00023180"/>
    </source>
</evidence>
<organism evidence="8 9">
    <name type="scientific">Haemonchus contortus</name>
    <name type="common">Barber pole worm</name>
    <dbReference type="NCBI Taxonomy" id="6289"/>
    <lineage>
        <taxon>Eukaryota</taxon>
        <taxon>Metazoa</taxon>
        <taxon>Ecdysozoa</taxon>
        <taxon>Nematoda</taxon>
        <taxon>Chromadorea</taxon>
        <taxon>Rhabditida</taxon>
        <taxon>Rhabditina</taxon>
        <taxon>Rhabditomorpha</taxon>
        <taxon>Strongyloidea</taxon>
        <taxon>Trichostrongylidae</taxon>
        <taxon>Haemonchus</taxon>
    </lineage>
</organism>
<feature type="region of interest" description="Disordered" evidence="6">
    <location>
        <begin position="1074"/>
        <end position="1095"/>
    </location>
</feature>
<keyword evidence="5" id="KW-0325">Glycoprotein</keyword>
<feature type="signal peptide" evidence="7">
    <location>
        <begin position="1"/>
        <end position="21"/>
    </location>
</feature>
<dbReference type="WBParaSite" id="HCON_00093230-00001">
    <property type="protein sequence ID" value="HCON_00093230-00001"/>
    <property type="gene ID" value="HCON_00093230"/>
</dbReference>
<dbReference type="Gene3D" id="3.40.50.1820">
    <property type="entry name" value="alpha/beta hydrolase"/>
    <property type="match status" value="2"/>
</dbReference>
<keyword evidence="2" id="KW-0645">Protease</keyword>
<name>A0A7I4YH89_HAECO</name>